<dbReference type="Pfam" id="PF20152">
    <property type="entry name" value="DUF6534"/>
    <property type="match status" value="1"/>
</dbReference>
<feature type="compositionally biased region" description="Basic and acidic residues" evidence="1">
    <location>
        <begin position="247"/>
        <end position="257"/>
    </location>
</feature>
<dbReference type="OrthoDB" id="3268207at2759"/>
<feature type="transmembrane region" description="Helical" evidence="2">
    <location>
        <begin position="158"/>
        <end position="185"/>
    </location>
</feature>
<dbReference type="HOGENOM" id="CLU_046025_5_0_1"/>
<dbReference type="InterPro" id="IPR045339">
    <property type="entry name" value="DUF6534"/>
</dbReference>
<dbReference type="KEGG" id="psq:PUNSTDRAFT_139224"/>
<dbReference type="GeneID" id="18880259"/>
<keyword evidence="2" id="KW-0472">Membrane</keyword>
<reference evidence="5" key="1">
    <citation type="journal article" date="2012" name="Science">
        <title>The Paleozoic origin of enzymatic lignin decomposition reconstructed from 31 fungal genomes.</title>
        <authorList>
            <person name="Floudas D."/>
            <person name="Binder M."/>
            <person name="Riley R."/>
            <person name="Barry K."/>
            <person name="Blanchette R.A."/>
            <person name="Henrissat B."/>
            <person name="Martinez A.T."/>
            <person name="Otillar R."/>
            <person name="Spatafora J.W."/>
            <person name="Yadav J.S."/>
            <person name="Aerts A."/>
            <person name="Benoit I."/>
            <person name="Boyd A."/>
            <person name="Carlson A."/>
            <person name="Copeland A."/>
            <person name="Coutinho P.M."/>
            <person name="de Vries R.P."/>
            <person name="Ferreira P."/>
            <person name="Findley K."/>
            <person name="Foster B."/>
            <person name="Gaskell J."/>
            <person name="Glotzer D."/>
            <person name="Gorecki P."/>
            <person name="Heitman J."/>
            <person name="Hesse C."/>
            <person name="Hori C."/>
            <person name="Igarashi K."/>
            <person name="Jurgens J.A."/>
            <person name="Kallen N."/>
            <person name="Kersten P."/>
            <person name="Kohler A."/>
            <person name="Kuees U."/>
            <person name="Kumar T.K.A."/>
            <person name="Kuo A."/>
            <person name="LaButti K."/>
            <person name="Larrondo L.F."/>
            <person name="Lindquist E."/>
            <person name="Ling A."/>
            <person name="Lombard V."/>
            <person name="Lucas S."/>
            <person name="Lundell T."/>
            <person name="Martin R."/>
            <person name="McLaughlin D.J."/>
            <person name="Morgenstern I."/>
            <person name="Morin E."/>
            <person name="Murat C."/>
            <person name="Nagy L.G."/>
            <person name="Nolan M."/>
            <person name="Ohm R.A."/>
            <person name="Patyshakuliyeva A."/>
            <person name="Rokas A."/>
            <person name="Ruiz-Duenas F.J."/>
            <person name="Sabat G."/>
            <person name="Salamov A."/>
            <person name="Samejima M."/>
            <person name="Schmutz J."/>
            <person name="Slot J.C."/>
            <person name="St John F."/>
            <person name="Stenlid J."/>
            <person name="Sun H."/>
            <person name="Sun S."/>
            <person name="Syed K."/>
            <person name="Tsang A."/>
            <person name="Wiebenga A."/>
            <person name="Young D."/>
            <person name="Pisabarro A."/>
            <person name="Eastwood D.C."/>
            <person name="Martin F."/>
            <person name="Cullen D."/>
            <person name="Grigoriev I.V."/>
            <person name="Hibbett D.S."/>
        </authorList>
    </citation>
    <scope>NUCLEOTIDE SEQUENCE [LARGE SCALE GENOMIC DNA]</scope>
    <source>
        <strain evidence="5">HHB-11173 SS5</strain>
    </source>
</reference>
<evidence type="ECO:0000259" key="3">
    <source>
        <dbReference type="Pfam" id="PF20152"/>
    </source>
</evidence>
<sequence>MIIIFHFIYWFLISNYSNPFALAKPVWSFRMIVGITALCDLLVRIMYLKRVWILSKGNILITTCIILFAVIDIISALFVTIKPYDYKLTPCVNGTSSDDTRSRYVDSSAADAAAVRRSTSVSIYVNFAAVLGADLIIALSLSWYLWHARTGFRRTDTLIKFLLVYVIGTGLLTVAVNVVTVGIYIALPTNYTYMAIYLLLPKLYMNSLLYSLNARDTLKGNTDGIISVHLSQLRGSAPQKETSGGNGDHDSDVERGSDIPTFDISAK</sequence>
<dbReference type="eggNOG" id="ENOG502SMJ3">
    <property type="taxonomic scope" value="Eukaryota"/>
</dbReference>
<keyword evidence="5" id="KW-1185">Reference proteome</keyword>
<proteinExistence type="predicted"/>
<feature type="transmembrane region" description="Helical" evidence="2">
    <location>
        <begin position="59"/>
        <end position="81"/>
    </location>
</feature>
<evidence type="ECO:0000313" key="5">
    <source>
        <dbReference type="Proteomes" id="UP000054196"/>
    </source>
</evidence>
<evidence type="ECO:0000256" key="2">
    <source>
        <dbReference type="SAM" id="Phobius"/>
    </source>
</evidence>
<feature type="transmembrane region" description="Helical" evidence="2">
    <location>
        <begin position="191"/>
        <end position="212"/>
    </location>
</feature>
<gene>
    <name evidence="4" type="ORF">PUNSTDRAFT_139224</name>
</gene>
<evidence type="ECO:0000313" key="4">
    <source>
        <dbReference type="EMBL" id="EIN03692.1"/>
    </source>
</evidence>
<dbReference type="PANTHER" id="PTHR40465">
    <property type="entry name" value="CHROMOSOME 1, WHOLE GENOME SHOTGUN SEQUENCE"/>
    <property type="match status" value="1"/>
</dbReference>
<name>R7S1N5_PUNST</name>
<dbReference type="EMBL" id="JH687559">
    <property type="protein sequence ID" value="EIN03692.1"/>
    <property type="molecule type" value="Genomic_DNA"/>
</dbReference>
<feature type="domain" description="DUF6534" evidence="3">
    <location>
        <begin position="133"/>
        <end position="216"/>
    </location>
</feature>
<evidence type="ECO:0000256" key="1">
    <source>
        <dbReference type="SAM" id="MobiDB-lite"/>
    </source>
</evidence>
<keyword evidence="2" id="KW-1133">Transmembrane helix</keyword>
<organism evidence="4 5">
    <name type="scientific">Punctularia strigosozonata (strain HHB-11173)</name>
    <name type="common">White-rot fungus</name>
    <dbReference type="NCBI Taxonomy" id="741275"/>
    <lineage>
        <taxon>Eukaryota</taxon>
        <taxon>Fungi</taxon>
        <taxon>Dikarya</taxon>
        <taxon>Basidiomycota</taxon>
        <taxon>Agaricomycotina</taxon>
        <taxon>Agaricomycetes</taxon>
        <taxon>Corticiales</taxon>
        <taxon>Punctulariaceae</taxon>
        <taxon>Punctularia</taxon>
    </lineage>
</organism>
<protein>
    <recommendedName>
        <fullName evidence="3">DUF6534 domain-containing protein</fullName>
    </recommendedName>
</protein>
<accession>R7S1N5</accession>
<dbReference type="AlphaFoldDB" id="R7S1N5"/>
<feature type="transmembrane region" description="Helical" evidence="2">
    <location>
        <begin position="123"/>
        <end position="146"/>
    </location>
</feature>
<dbReference type="Proteomes" id="UP000054196">
    <property type="component" value="Unassembled WGS sequence"/>
</dbReference>
<feature type="region of interest" description="Disordered" evidence="1">
    <location>
        <begin position="235"/>
        <end position="267"/>
    </location>
</feature>
<dbReference type="RefSeq" id="XP_007388977.1">
    <property type="nucleotide sequence ID" value="XM_007388915.1"/>
</dbReference>
<keyword evidence="2" id="KW-0812">Transmembrane</keyword>
<feature type="transmembrane region" description="Helical" evidence="2">
    <location>
        <begin position="27"/>
        <end position="47"/>
    </location>
</feature>
<dbReference type="PANTHER" id="PTHR40465:SF1">
    <property type="entry name" value="DUF6534 DOMAIN-CONTAINING PROTEIN"/>
    <property type="match status" value="1"/>
</dbReference>
<dbReference type="OMA" id="YLWHART"/>